<evidence type="ECO:0000313" key="3">
    <source>
        <dbReference type="Proteomes" id="UP001320876"/>
    </source>
</evidence>
<dbReference type="CDD" id="cd02978">
    <property type="entry name" value="KaiB_like"/>
    <property type="match status" value="1"/>
</dbReference>
<dbReference type="PANTHER" id="PTHR41709">
    <property type="entry name" value="KAIB-LIKE PROTEIN 1"/>
    <property type="match status" value="1"/>
</dbReference>
<dbReference type="Pfam" id="PF07689">
    <property type="entry name" value="KaiB"/>
    <property type="match status" value="1"/>
</dbReference>
<evidence type="ECO:0000259" key="1">
    <source>
        <dbReference type="SMART" id="SM01248"/>
    </source>
</evidence>
<accession>A0ABT3GDL0</accession>
<dbReference type="Proteomes" id="UP001320876">
    <property type="component" value="Unassembled WGS sequence"/>
</dbReference>
<name>A0ABT3GDL0_9BACT</name>
<dbReference type="RefSeq" id="WP_264485826.1">
    <property type="nucleotide sequence ID" value="NZ_JAPDDT010000001.1"/>
</dbReference>
<keyword evidence="3" id="KW-1185">Reference proteome</keyword>
<organism evidence="2 3">
    <name type="scientific">Luteolibacter arcticus</name>
    <dbReference type="NCBI Taxonomy" id="1581411"/>
    <lineage>
        <taxon>Bacteria</taxon>
        <taxon>Pseudomonadati</taxon>
        <taxon>Verrucomicrobiota</taxon>
        <taxon>Verrucomicrobiia</taxon>
        <taxon>Verrucomicrobiales</taxon>
        <taxon>Verrucomicrobiaceae</taxon>
        <taxon>Luteolibacter</taxon>
    </lineage>
</organism>
<dbReference type="Gene3D" id="3.40.30.10">
    <property type="entry name" value="Glutaredoxin"/>
    <property type="match status" value="1"/>
</dbReference>
<feature type="domain" description="KaiB" evidence="1">
    <location>
        <begin position="10"/>
        <end position="91"/>
    </location>
</feature>
<dbReference type="InterPro" id="IPR011649">
    <property type="entry name" value="KaiB_domain"/>
</dbReference>
<comment type="caution">
    <text evidence="2">The sequence shown here is derived from an EMBL/GenBank/DDBJ whole genome shotgun (WGS) entry which is preliminary data.</text>
</comment>
<dbReference type="InterPro" id="IPR036249">
    <property type="entry name" value="Thioredoxin-like_sf"/>
</dbReference>
<dbReference type="PANTHER" id="PTHR41709:SF2">
    <property type="entry name" value="CIRCADIAN CLOCK PROTEIN KAIB2"/>
    <property type="match status" value="1"/>
</dbReference>
<protein>
    <submittedName>
        <fullName evidence="2">Circadian clock KaiB family protein</fullName>
    </submittedName>
</protein>
<dbReference type="SUPFAM" id="SSF52833">
    <property type="entry name" value="Thioredoxin-like"/>
    <property type="match status" value="1"/>
</dbReference>
<proteinExistence type="predicted"/>
<evidence type="ECO:0000313" key="2">
    <source>
        <dbReference type="EMBL" id="MCW1921717.1"/>
    </source>
</evidence>
<sequence>MSGPAHFKLRLHVAGNAPNSARAIANLHALCQKHLPERHEIEIVDVLREPGRALADHVLMTPLLVKLSPAPVCKIVGNLSETPPVLEALGLPSLTR</sequence>
<dbReference type="InterPro" id="IPR039022">
    <property type="entry name" value="KaiB-like"/>
</dbReference>
<dbReference type="EMBL" id="JAPDDT010000001">
    <property type="protein sequence ID" value="MCW1921717.1"/>
    <property type="molecule type" value="Genomic_DNA"/>
</dbReference>
<gene>
    <name evidence="2" type="ORF">OKA05_04080</name>
</gene>
<reference evidence="2 3" key="1">
    <citation type="submission" date="2022-10" db="EMBL/GenBank/DDBJ databases">
        <title>Luteolibacter arcticus strain CCTCC AB 2014275, whole genome shotgun sequencing project.</title>
        <authorList>
            <person name="Zhao G."/>
            <person name="Shen L."/>
        </authorList>
    </citation>
    <scope>NUCLEOTIDE SEQUENCE [LARGE SCALE GENOMIC DNA]</scope>
    <source>
        <strain evidence="2 3">CCTCC AB 2014275</strain>
    </source>
</reference>
<dbReference type="SMART" id="SM01248">
    <property type="entry name" value="KaiB"/>
    <property type="match status" value="1"/>
</dbReference>